<keyword evidence="5" id="KW-0418">Kinase</keyword>
<evidence type="ECO:0000259" key="3">
    <source>
        <dbReference type="PROSITE" id="PS50011"/>
    </source>
</evidence>
<proteinExistence type="predicted"/>
<protein>
    <submittedName>
        <fullName evidence="5">Serine/threonine-protein kinase ZRK1 isoform X1</fullName>
    </submittedName>
</protein>
<feature type="domain" description="Protein kinase" evidence="3">
    <location>
        <begin position="30"/>
        <end position="329"/>
    </location>
</feature>
<accession>A0ABM4AER8</accession>
<name>A0ABM4AER8_ZIZJJ</name>
<dbReference type="Proteomes" id="UP001652623">
    <property type="component" value="Chromosome 7"/>
</dbReference>
<dbReference type="PROSITE" id="PS50011">
    <property type="entry name" value="PROTEIN_KINASE_DOM"/>
    <property type="match status" value="1"/>
</dbReference>
<dbReference type="GO" id="GO:0016301">
    <property type="term" value="F:kinase activity"/>
    <property type="evidence" value="ECO:0007669"/>
    <property type="project" value="UniProtKB-KW"/>
</dbReference>
<gene>
    <name evidence="5" type="primary">LOC125423762</name>
</gene>
<dbReference type="RefSeq" id="XP_060675232.1">
    <property type="nucleotide sequence ID" value="XM_060819249.1"/>
</dbReference>
<keyword evidence="2" id="KW-0067">ATP-binding</keyword>
<keyword evidence="1" id="KW-0547">Nucleotide-binding</keyword>
<dbReference type="Pfam" id="PF00069">
    <property type="entry name" value="Pkinase"/>
    <property type="match status" value="1"/>
</dbReference>
<dbReference type="PANTHER" id="PTHR27005">
    <property type="entry name" value="WALL-ASSOCIATED RECEPTOR KINASE-LIKE 21"/>
    <property type="match status" value="1"/>
</dbReference>
<sequence length="332" mass="37261">MGKNKETKKDLKKKEKEAEQYMVKNGGMVLEELICTGNGRYNPIRNFSAKQILEATNNFHSPCFTSQDYWFRASLNNRAVLIRKCDGPGQEACRDIAISSQMSSHSRVLKLLGCCLEFPAPVVVYEDAENGPLNRDGGININGSSIPLPWKTRLRIAKDTANALTYLHSAFSRPIIHLNIKPSKVLLDKDFVPKLWDFSCSVSIPEGKTCVGVSSLLGTFGFIDPHYMTTFSVTERTDVYSFGVFLLVLLTGRPAVHYDSGHQMVHLVAEKPWNEIVDSKILEEGVTTEKQQKLQDFLNLALKCTQPRLEDRPMMIDVAKELVRIHSSTPTP</sequence>
<evidence type="ECO:0000256" key="1">
    <source>
        <dbReference type="ARBA" id="ARBA00022741"/>
    </source>
</evidence>
<keyword evidence="5" id="KW-0808">Transferase</keyword>
<evidence type="ECO:0000313" key="4">
    <source>
        <dbReference type="Proteomes" id="UP001652623"/>
    </source>
</evidence>
<dbReference type="GeneID" id="125423762"/>
<dbReference type="Gene3D" id="3.30.200.20">
    <property type="entry name" value="Phosphorylase Kinase, domain 1"/>
    <property type="match status" value="1"/>
</dbReference>
<dbReference type="InterPro" id="IPR000719">
    <property type="entry name" value="Prot_kinase_dom"/>
</dbReference>
<evidence type="ECO:0000256" key="2">
    <source>
        <dbReference type="ARBA" id="ARBA00022840"/>
    </source>
</evidence>
<keyword evidence="4" id="KW-1185">Reference proteome</keyword>
<dbReference type="InterPro" id="IPR011009">
    <property type="entry name" value="Kinase-like_dom_sf"/>
</dbReference>
<evidence type="ECO:0000313" key="5">
    <source>
        <dbReference type="RefSeq" id="XP_060675232.1"/>
    </source>
</evidence>
<dbReference type="InterPro" id="IPR045274">
    <property type="entry name" value="WAK-like"/>
</dbReference>
<reference evidence="5" key="1">
    <citation type="submission" date="2025-08" db="UniProtKB">
        <authorList>
            <consortium name="RefSeq"/>
        </authorList>
    </citation>
    <scope>IDENTIFICATION</scope>
    <source>
        <tissue evidence="5">Seedling</tissue>
    </source>
</reference>
<organism evidence="4 5">
    <name type="scientific">Ziziphus jujuba</name>
    <name type="common">Chinese jujube</name>
    <name type="synonym">Ziziphus sativa</name>
    <dbReference type="NCBI Taxonomy" id="326968"/>
    <lineage>
        <taxon>Eukaryota</taxon>
        <taxon>Viridiplantae</taxon>
        <taxon>Streptophyta</taxon>
        <taxon>Embryophyta</taxon>
        <taxon>Tracheophyta</taxon>
        <taxon>Spermatophyta</taxon>
        <taxon>Magnoliopsida</taxon>
        <taxon>eudicotyledons</taxon>
        <taxon>Gunneridae</taxon>
        <taxon>Pentapetalae</taxon>
        <taxon>rosids</taxon>
        <taxon>fabids</taxon>
        <taxon>Rosales</taxon>
        <taxon>Rhamnaceae</taxon>
        <taxon>Paliureae</taxon>
        <taxon>Ziziphus</taxon>
    </lineage>
</organism>
<dbReference type="Gene3D" id="1.10.510.10">
    <property type="entry name" value="Transferase(Phosphotransferase) domain 1"/>
    <property type="match status" value="1"/>
</dbReference>
<dbReference type="SUPFAM" id="SSF56112">
    <property type="entry name" value="Protein kinase-like (PK-like)"/>
    <property type="match status" value="1"/>
</dbReference>
<dbReference type="PANTHER" id="PTHR27005:SF308">
    <property type="entry name" value="NON-FUNCTIONAL PSEUDOKINASE ZRK2-RELATED"/>
    <property type="match status" value="1"/>
</dbReference>